<dbReference type="EMBL" id="CM023480">
    <property type="protein sequence ID" value="KAH7970141.1"/>
    <property type="molecule type" value="Genomic_DNA"/>
</dbReference>
<keyword evidence="2" id="KW-1185">Reference proteome</keyword>
<proteinExistence type="predicted"/>
<evidence type="ECO:0000313" key="2">
    <source>
        <dbReference type="Proteomes" id="UP000821865"/>
    </source>
</evidence>
<gene>
    <name evidence="1" type="ORF">HPB49_000163</name>
</gene>
<evidence type="ECO:0000313" key="1">
    <source>
        <dbReference type="EMBL" id="KAH7970141.1"/>
    </source>
</evidence>
<protein>
    <submittedName>
        <fullName evidence="1">Uncharacterized protein</fullName>
    </submittedName>
</protein>
<dbReference type="Proteomes" id="UP000821865">
    <property type="component" value="Chromosome 11"/>
</dbReference>
<reference evidence="1" key="1">
    <citation type="submission" date="2020-05" db="EMBL/GenBank/DDBJ databases">
        <title>Large-scale comparative analyses of tick genomes elucidate their genetic diversity and vector capacities.</title>
        <authorList>
            <person name="Jia N."/>
            <person name="Wang J."/>
            <person name="Shi W."/>
            <person name="Du L."/>
            <person name="Sun Y."/>
            <person name="Zhan W."/>
            <person name="Jiang J."/>
            <person name="Wang Q."/>
            <person name="Zhang B."/>
            <person name="Ji P."/>
            <person name="Sakyi L.B."/>
            <person name="Cui X."/>
            <person name="Yuan T."/>
            <person name="Jiang B."/>
            <person name="Yang W."/>
            <person name="Lam T.T.-Y."/>
            <person name="Chang Q."/>
            <person name="Ding S."/>
            <person name="Wang X."/>
            <person name="Zhu J."/>
            <person name="Ruan X."/>
            <person name="Zhao L."/>
            <person name="Wei J."/>
            <person name="Que T."/>
            <person name="Du C."/>
            <person name="Cheng J."/>
            <person name="Dai P."/>
            <person name="Han X."/>
            <person name="Huang E."/>
            <person name="Gao Y."/>
            <person name="Liu J."/>
            <person name="Shao H."/>
            <person name="Ye R."/>
            <person name="Li L."/>
            <person name="Wei W."/>
            <person name="Wang X."/>
            <person name="Wang C."/>
            <person name="Yang T."/>
            <person name="Huo Q."/>
            <person name="Li W."/>
            <person name="Guo W."/>
            <person name="Chen H."/>
            <person name="Zhou L."/>
            <person name="Ni X."/>
            <person name="Tian J."/>
            <person name="Zhou Y."/>
            <person name="Sheng Y."/>
            <person name="Liu T."/>
            <person name="Pan Y."/>
            <person name="Xia L."/>
            <person name="Li J."/>
            <person name="Zhao F."/>
            <person name="Cao W."/>
        </authorList>
    </citation>
    <scope>NUCLEOTIDE SEQUENCE</scope>
    <source>
        <strain evidence="1">Dsil-2018</strain>
    </source>
</reference>
<sequence length="526" mass="57927">MRSHNDPSCPPSPHPPSTMECQVMKRLPAEKVSGAGQGPFRAMPKPLAKAEASPPPGIAMTSSASSAAAVTKQPSALSQWHAVIFYFVLVFGDRLQNPYEYKLYYYNKLEQPAIRAYLRRRGSRRLSRRSLGTFSGKTRRLEAVGAPSAGTADSVVHDEEERRVGNADDLEAFGQVNGPYIIPVDMRYSVVVNLIVKPGVLSARWVHGLQTFGTNTCLTTIIIYNRLSLNFSSSHHTIPKVSVLTLFPLAMGQFTARTRPSDLAIMIGIGFIGIVSGVIGSILCDVIYYDCFILFRTAAFVLGALFFFHWLSPKPQPIKDLLEPYRSDRVVTVAVLSSEAALWCCSTIVEAFWAPLVNPSNMDVGLLYALYCFFHVFGGCFFRVTRMIQATPRYTLTLSCLLAAVGMFFAAAAMPVYPDSVLVVVMAMLAFHFALGLWGASLRKLRNCAMLSPRNEAYARCVGRVVAAAMLAVRREFDTQYLCGIFTACCCFVLLSLLPVQSLARWKQKSRVIQVLRSMAGDSSTA</sequence>
<comment type="caution">
    <text evidence="1">The sequence shown here is derived from an EMBL/GenBank/DDBJ whole genome shotgun (WGS) entry which is preliminary data.</text>
</comment>
<accession>A0ACB8DHT4</accession>
<organism evidence="1 2">
    <name type="scientific">Dermacentor silvarum</name>
    <name type="common">Tick</name>
    <dbReference type="NCBI Taxonomy" id="543639"/>
    <lineage>
        <taxon>Eukaryota</taxon>
        <taxon>Metazoa</taxon>
        <taxon>Ecdysozoa</taxon>
        <taxon>Arthropoda</taxon>
        <taxon>Chelicerata</taxon>
        <taxon>Arachnida</taxon>
        <taxon>Acari</taxon>
        <taxon>Parasitiformes</taxon>
        <taxon>Ixodida</taxon>
        <taxon>Ixodoidea</taxon>
        <taxon>Ixodidae</taxon>
        <taxon>Rhipicephalinae</taxon>
        <taxon>Dermacentor</taxon>
    </lineage>
</organism>
<name>A0ACB8DHT4_DERSI</name>